<dbReference type="HAMAP" id="MF_00046">
    <property type="entry name" value="MurC"/>
    <property type="match status" value="1"/>
</dbReference>
<dbReference type="GO" id="GO:0005524">
    <property type="term" value="F:ATP binding"/>
    <property type="evidence" value="ECO:0007669"/>
    <property type="project" value="UniProtKB-UniRule"/>
</dbReference>
<proteinExistence type="inferred from homology"/>
<gene>
    <name evidence="14" type="primary">murC</name>
    <name evidence="18" type="ORF">ENU78_05285</name>
</gene>
<comment type="function">
    <text evidence="14">Cell wall formation.</text>
</comment>
<evidence type="ECO:0000256" key="6">
    <source>
        <dbReference type="ARBA" id="ARBA00022618"/>
    </source>
</evidence>
<keyword evidence="9 14" id="KW-0133">Cell shape</keyword>
<dbReference type="PANTHER" id="PTHR43445">
    <property type="entry name" value="UDP-N-ACETYLMURAMATE--L-ALANINE LIGASE-RELATED"/>
    <property type="match status" value="1"/>
</dbReference>
<dbReference type="NCBIfam" id="TIGR01082">
    <property type="entry name" value="murC"/>
    <property type="match status" value="1"/>
</dbReference>
<evidence type="ECO:0000259" key="15">
    <source>
        <dbReference type="Pfam" id="PF01225"/>
    </source>
</evidence>
<dbReference type="GO" id="GO:0071555">
    <property type="term" value="P:cell wall organization"/>
    <property type="evidence" value="ECO:0007669"/>
    <property type="project" value="UniProtKB-KW"/>
</dbReference>
<evidence type="ECO:0000259" key="16">
    <source>
        <dbReference type="Pfam" id="PF02875"/>
    </source>
</evidence>
<dbReference type="InterPro" id="IPR000713">
    <property type="entry name" value="Mur_ligase_N"/>
</dbReference>
<feature type="domain" description="Mur ligase central" evidence="17">
    <location>
        <begin position="109"/>
        <end position="287"/>
    </location>
</feature>
<evidence type="ECO:0000256" key="5">
    <source>
        <dbReference type="ARBA" id="ARBA00022598"/>
    </source>
</evidence>
<dbReference type="GO" id="GO:0008360">
    <property type="term" value="P:regulation of cell shape"/>
    <property type="evidence" value="ECO:0007669"/>
    <property type="project" value="UniProtKB-KW"/>
</dbReference>
<dbReference type="InterPro" id="IPR036565">
    <property type="entry name" value="Mur-like_cat_sf"/>
</dbReference>
<dbReference type="InterPro" id="IPR005758">
    <property type="entry name" value="UDP-N-AcMur_Ala_ligase_MurC"/>
</dbReference>
<dbReference type="GO" id="GO:0005737">
    <property type="term" value="C:cytoplasm"/>
    <property type="evidence" value="ECO:0007669"/>
    <property type="project" value="UniProtKB-SubCell"/>
</dbReference>
<dbReference type="Pfam" id="PF08245">
    <property type="entry name" value="Mur_ligase_M"/>
    <property type="match status" value="1"/>
</dbReference>
<sequence length="464" mass="51595">MLNGKRIHFIGVAGTGMSALAYICAEKGYEVSGSDIQENISTIRLKSKGVKIYKGHSPEHINDVDVVVVSSAIPPDNEEYVYAKSKNIPILHRSDLLAELTKEKKSIIVGGAHGKTTTTSMIALVLENNKTDPTIIIGGELEDIGGNAKLGSGEYLVAEGDESDGSILKLNPYILVVTNIDNDHLDYYENIENIKSTFLKVIEKVPEDGYVLLNLDCKNIRDIIGKIKDKKYYTYGFSNADFTVDNIVLNSSGSEFDVYFRNVKLGRVKLKVPGRHNILNSLSAIGISHILGLDFEQTIKALERFHGVQRRIQFKGVIENDVLVFDDYGHHPTEILATLETLRLYNRRLVVVFQPHRYTRTYFLSKEIADALSLSDVVILMEIYSAGEKPIPGVSSKNIYDEIKKKYPELEIYLVNDIVEAATKVKSVLRDGDLLLTLGAGNVWKVGEALLAQGKKDVNVEYSQ</sequence>
<keyword evidence="8 14" id="KW-0067">ATP-binding</keyword>
<accession>A0A7V3ZIY5</accession>
<feature type="domain" description="Mur ligase N-terminal catalytic" evidence="15">
    <location>
        <begin position="6"/>
        <end position="104"/>
    </location>
</feature>
<reference evidence="18" key="1">
    <citation type="journal article" date="2020" name="mSystems">
        <title>Genome- and Community-Level Interaction Insights into Carbon Utilization and Element Cycling Functions of Hydrothermarchaeota in Hydrothermal Sediment.</title>
        <authorList>
            <person name="Zhou Z."/>
            <person name="Liu Y."/>
            <person name="Xu W."/>
            <person name="Pan J."/>
            <person name="Luo Z.H."/>
            <person name="Li M."/>
        </authorList>
    </citation>
    <scope>NUCLEOTIDE SEQUENCE [LARGE SCALE GENOMIC DNA]</scope>
    <source>
        <strain evidence="18">SpSt-70</strain>
    </source>
</reference>
<organism evidence="18">
    <name type="scientific">Dictyoglomus thermophilum</name>
    <dbReference type="NCBI Taxonomy" id="14"/>
    <lineage>
        <taxon>Bacteria</taxon>
        <taxon>Pseudomonadati</taxon>
        <taxon>Dictyoglomota</taxon>
        <taxon>Dictyoglomia</taxon>
        <taxon>Dictyoglomales</taxon>
        <taxon>Dictyoglomaceae</taxon>
        <taxon>Dictyoglomus</taxon>
    </lineage>
</organism>
<evidence type="ECO:0000256" key="2">
    <source>
        <dbReference type="ARBA" id="ARBA00004752"/>
    </source>
</evidence>
<dbReference type="Pfam" id="PF01225">
    <property type="entry name" value="Mur_ligase"/>
    <property type="match status" value="1"/>
</dbReference>
<evidence type="ECO:0000256" key="7">
    <source>
        <dbReference type="ARBA" id="ARBA00022741"/>
    </source>
</evidence>
<dbReference type="GO" id="GO:0009252">
    <property type="term" value="P:peptidoglycan biosynthetic process"/>
    <property type="evidence" value="ECO:0007669"/>
    <property type="project" value="UniProtKB-UniRule"/>
</dbReference>
<dbReference type="PANTHER" id="PTHR43445:SF3">
    <property type="entry name" value="UDP-N-ACETYLMURAMATE--L-ALANINE LIGASE"/>
    <property type="match status" value="1"/>
</dbReference>
<evidence type="ECO:0000256" key="14">
    <source>
        <dbReference type="HAMAP-Rule" id="MF_00046"/>
    </source>
</evidence>
<dbReference type="SUPFAM" id="SSF53244">
    <property type="entry name" value="MurD-like peptide ligases, peptide-binding domain"/>
    <property type="match status" value="1"/>
</dbReference>
<dbReference type="Pfam" id="PF02875">
    <property type="entry name" value="Mur_ligase_C"/>
    <property type="match status" value="1"/>
</dbReference>
<dbReference type="InterPro" id="IPR050061">
    <property type="entry name" value="MurCDEF_pg_biosynth"/>
</dbReference>
<comment type="pathway">
    <text evidence="2 14">Cell wall biogenesis; peptidoglycan biosynthesis.</text>
</comment>
<dbReference type="Gene3D" id="3.90.190.20">
    <property type="entry name" value="Mur ligase, C-terminal domain"/>
    <property type="match status" value="1"/>
</dbReference>
<evidence type="ECO:0000256" key="4">
    <source>
        <dbReference type="ARBA" id="ARBA00022490"/>
    </source>
</evidence>
<dbReference type="EMBL" id="DTDV01000015">
    <property type="protein sequence ID" value="HGK23846.1"/>
    <property type="molecule type" value="Genomic_DNA"/>
</dbReference>
<evidence type="ECO:0000256" key="10">
    <source>
        <dbReference type="ARBA" id="ARBA00022984"/>
    </source>
</evidence>
<evidence type="ECO:0000256" key="3">
    <source>
        <dbReference type="ARBA" id="ARBA00012211"/>
    </source>
</evidence>
<feature type="binding site" evidence="14">
    <location>
        <begin position="111"/>
        <end position="117"/>
    </location>
    <ligand>
        <name>ATP</name>
        <dbReference type="ChEBI" id="CHEBI:30616"/>
    </ligand>
</feature>
<dbReference type="Gene3D" id="3.40.1190.10">
    <property type="entry name" value="Mur-like, catalytic domain"/>
    <property type="match status" value="1"/>
</dbReference>
<dbReference type="InterPro" id="IPR013221">
    <property type="entry name" value="Mur_ligase_cen"/>
</dbReference>
<comment type="caution">
    <text evidence="18">The sequence shown here is derived from an EMBL/GenBank/DDBJ whole genome shotgun (WGS) entry which is preliminary data.</text>
</comment>
<dbReference type="UniPathway" id="UPA00219"/>
<evidence type="ECO:0000313" key="18">
    <source>
        <dbReference type="EMBL" id="HGK23846.1"/>
    </source>
</evidence>
<dbReference type="SUPFAM" id="SSF53623">
    <property type="entry name" value="MurD-like peptide ligases, catalytic domain"/>
    <property type="match status" value="1"/>
</dbReference>
<comment type="subcellular location">
    <subcellularLocation>
        <location evidence="1 14">Cytoplasm</location>
    </subcellularLocation>
</comment>
<comment type="catalytic activity">
    <reaction evidence="13 14">
        <text>UDP-N-acetyl-alpha-D-muramate + L-alanine + ATP = UDP-N-acetyl-alpha-D-muramoyl-L-alanine + ADP + phosphate + H(+)</text>
        <dbReference type="Rhea" id="RHEA:23372"/>
        <dbReference type="ChEBI" id="CHEBI:15378"/>
        <dbReference type="ChEBI" id="CHEBI:30616"/>
        <dbReference type="ChEBI" id="CHEBI:43474"/>
        <dbReference type="ChEBI" id="CHEBI:57972"/>
        <dbReference type="ChEBI" id="CHEBI:70757"/>
        <dbReference type="ChEBI" id="CHEBI:83898"/>
        <dbReference type="ChEBI" id="CHEBI:456216"/>
        <dbReference type="EC" id="6.3.2.8"/>
    </reaction>
</comment>
<keyword evidence="6 14" id="KW-0132">Cell division</keyword>
<name>A0A7V3ZIY5_DICTH</name>
<keyword evidence="7 14" id="KW-0547">Nucleotide-binding</keyword>
<protein>
    <recommendedName>
        <fullName evidence="3 14">UDP-N-acetylmuramate--L-alanine ligase</fullName>
        <ecNumber evidence="3 14">6.3.2.8</ecNumber>
    </recommendedName>
    <alternativeName>
        <fullName evidence="14">UDP-N-acetylmuramoyl-L-alanine synthetase</fullName>
    </alternativeName>
</protein>
<dbReference type="SUPFAM" id="SSF51984">
    <property type="entry name" value="MurCD N-terminal domain"/>
    <property type="match status" value="1"/>
</dbReference>
<keyword evidence="11 14" id="KW-0131">Cell cycle</keyword>
<comment type="similarity">
    <text evidence="14">Belongs to the MurCDEF family.</text>
</comment>
<evidence type="ECO:0000256" key="11">
    <source>
        <dbReference type="ARBA" id="ARBA00023306"/>
    </source>
</evidence>
<dbReference type="InterPro" id="IPR004101">
    <property type="entry name" value="Mur_ligase_C"/>
</dbReference>
<keyword evidence="4 14" id="KW-0963">Cytoplasm</keyword>
<dbReference type="AlphaFoldDB" id="A0A7V3ZIY5"/>
<dbReference type="EC" id="6.3.2.8" evidence="3 14"/>
<evidence type="ECO:0000256" key="8">
    <source>
        <dbReference type="ARBA" id="ARBA00022840"/>
    </source>
</evidence>
<evidence type="ECO:0000256" key="13">
    <source>
        <dbReference type="ARBA" id="ARBA00047833"/>
    </source>
</evidence>
<evidence type="ECO:0000256" key="12">
    <source>
        <dbReference type="ARBA" id="ARBA00023316"/>
    </source>
</evidence>
<feature type="domain" description="Mur ligase C-terminal" evidence="16">
    <location>
        <begin position="310"/>
        <end position="441"/>
    </location>
</feature>
<keyword evidence="5 14" id="KW-0436">Ligase</keyword>
<keyword evidence="12 14" id="KW-0961">Cell wall biogenesis/degradation</keyword>
<evidence type="ECO:0000256" key="9">
    <source>
        <dbReference type="ARBA" id="ARBA00022960"/>
    </source>
</evidence>
<keyword evidence="10 14" id="KW-0573">Peptidoglycan synthesis</keyword>
<dbReference type="GO" id="GO:0051301">
    <property type="term" value="P:cell division"/>
    <property type="evidence" value="ECO:0007669"/>
    <property type="project" value="UniProtKB-KW"/>
</dbReference>
<dbReference type="Gene3D" id="3.40.50.720">
    <property type="entry name" value="NAD(P)-binding Rossmann-like Domain"/>
    <property type="match status" value="1"/>
</dbReference>
<evidence type="ECO:0000259" key="17">
    <source>
        <dbReference type="Pfam" id="PF08245"/>
    </source>
</evidence>
<dbReference type="GO" id="GO:0008763">
    <property type="term" value="F:UDP-N-acetylmuramate-L-alanine ligase activity"/>
    <property type="evidence" value="ECO:0007669"/>
    <property type="project" value="UniProtKB-UniRule"/>
</dbReference>
<evidence type="ECO:0000256" key="1">
    <source>
        <dbReference type="ARBA" id="ARBA00004496"/>
    </source>
</evidence>
<dbReference type="InterPro" id="IPR036615">
    <property type="entry name" value="Mur_ligase_C_dom_sf"/>
</dbReference>